<gene>
    <name evidence="1" type="ORF">PR048_027384</name>
</gene>
<organism evidence="1 2">
    <name type="scientific">Dryococelus australis</name>
    <dbReference type="NCBI Taxonomy" id="614101"/>
    <lineage>
        <taxon>Eukaryota</taxon>
        <taxon>Metazoa</taxon>
        <taxon>Ecdysozoa</taxon>
        <taxon>Arthropoda</taxon>
        <taxon>Hexapoda</taxon>
        <taxon>Insecta</taxon>
        <taxon>Pterygota</taxon>
        <taxon>Neoptera</taxon>
        <taxon>Polyneoptera</taxon>
        <taxon>Phasmatodea</taxon>
        <taxon>Verophasmatodea</taxon>
        <taxon>Anareolatae</taxon>
        <taxon>Phasmatidae</taxon>
        <taxon>Eurycanthinae</taxon>
        <taxon>Dryococelus</taxon>
    </lineage>
</organism>
<name>A0ABQ9GFB4_9NEOP</name>
<protein>
    <submittedName>
        <fullName evidence="1">Uncharacterized protein</fullName>
    </submittedName>
</protein>
<dbReference type="EMBL" id="JARBHB010000012">
    <property type="protein sequence ID" value="KAJ8871080.1"/>
    <property type="molecule type" value="Genomic_DNA"/>
</dbReference>
<reference evidence="1 2" key="1">
    <citation type="submission" date="2023-02" db="EMBL/GenBank/DDBJ databases">
        <title>LHISI_Scaffold_Assembly.</title>
        <authorList>
            <person name="Stuart O.P."/>
            <person name="Cleave R."/>
            <person name="Magrath M.J.L."/>
            <person name="Mikheyev A.S."/>
        </authorList>
    </citation>
    <scope>NUCLEOTIDE SEQUENCE [LARGE SCALE GENOMIC DNA]</scope>
    <source>
        <strain evidence="1">Daus_M_001</strain>
        <tissue evidence="1">Leg muscle</tissue>
    </source>
</reference>
<evidence type="ECO:0000313" key="2">
    <source>
        <dbReference type="Proteomes" id="UP001159363"/>
    </source>
</evidence>
<keyword evidence="2" id="KW-1185">Reference proteome</keyword>
<proteinExistence type="predicted"/>
<dbReference type="Proteomes" id="UP001159363">
    <property type="component" value="Chromosome 11"/>
</dbReference>
<accession>A0ABQ9GFB4</accession>
<evidence type="ECO:0000313" key="1">
    <source>
        <dbReference type="EMBL" id="KAJ8871080.1"/>
    </source>
</evidence>
<sequence>MGTCVMKYARPDGVQGHDGRVVRLLASHQGEQGSITGRFTLDFRKWELRRMMQLVGGFSLGSPISPVAPGFSHTVAGQQFFSGISRFSCSFISLLHHTWFSRPWMLRATQIPPPYNSTPQNNLRVLKAEVLSVSASMADQPNCVLGGSDLLSIATGATTRSTERSKLFREEGMRKESAMAIVKVLFSAFASNYFRKPWKTEIRMAELGIER</sequence>
<comment type="caution">
    <text evidence="1">The sequence shown here is derived from an EMBL/GenBank/DDBJ whole genome shotgun (WGS) entry which is preliminary data.</text>
</comment>